<protein>
    <submittedName>
        <fullName evidence="2">Uncharacterized protein</fullName>
    </submittedName>
</protein>
<dbReference type="Proteomes" id="UP000076532">
    <property type="component" value="Unassembled WGS sequence"/>
</dbReference>
<sequence>MMVNGHWELSDRIHRNPGGGKLMISQEKAEDIGRAAVPLQRLFVRPQTLRTDDDLEQSLPEAMASPARPAWQTDDLEDEWIDNDEEDDNNNDDEQNGSQSMSLSMTTPGTMHIINASIHDGDSDGEPTSDPDAGGTFL</sequence>
<accession>A0A167VP80</accession>
<feature type="region of interest" description="Disordered" evidence="1">
    <location>
        <begin position="46"/>
        <end position="138"/>
    </location>
</feature>
<organism evidence="2 3">
    <name type="scientific">Athelia psychrophila</name>
    <dbReference type="NCBI Taxonomy" id="1759441"/>
    <lineage>
        <taxon>Eukaryota</taxon>
        <taxon>Fungi</taxon>
        <taxon>Dikarya</taxon>
        <taxon>Basidiomycota</taxon>
        <taxon>Agaricomycotina</taxon>
        <taxon>Agaricomycetes</taxon>
        <taxon>Agaricomycetidae</taxon>
        <taxon>Atheliales</taxon>
        <taxon>Atheliaceae</taxon>
        <taxon>Athelia</taxon>
    </lineage>
</organism>
<feature type="compositionally biased region" description="Acidic residues" evidence="1">
    <location>
        <begin position="74"/>
        <end position="95"/>
    </location>
</feature>
<evidence type="ECO:0000256" key="1">
    <source>
        <dbReference type="SAM" id="MobiDB-lite"/>
    </source>
</evidence>
<feature type="compositionally biased region" description="Polar residues" evidence="1">
    <location>
        <begin position="97"/>
        <end position="109"/>
    </location>
</feature>
<name>A0A167VP80_9AGAM</name>
<evidence type="ECO:0000313" key="3">
    <source>
        <dbReference type="Proteomes" id="UP000076532"/>
    </source>
</evidence>
<feature type="non-terminal residue" evidence="2">
    <location>
        <position position="138"/>
    </location>
</feature>
<evidence type="ECO:0000313" key="2">
    <source>
        <dbReference type="EMBL" id="KZP05224.1"/>
    </source>
</evidence>
<reference evidence="2 3" key="1">
    <citation type="journal article" date="2016" name="Mol. Biol. Evol.">
        <title>Comparative Genomics of Early-Diverging Mushroom-Forming Fungi Provides Insights into the Origins of Lignocellulose Decay Capabilities.</title>
        <authorList>
            <person name="Nagy L.G."/>
            <person name="Riley R."/>
            <person name="Tritt A."/>
            <person name="Adam C."/>
            <person name="Daum C."/>
            <person name="Floudas D."/>
            <person name="Sun H."/>
            <person name="Yadav J.S."/>
            <person name="Pangilinan J."/>
            <person name="Larsson K.H."/>
            <person name="Matsuura K."/>
            <person name="Barry K."/>
            <person name="Labutti K."/>
            <person name="Kuo R."/>
            <person name="Ohm R.A."/>
            <person name="Bhattacharya S.S."/>
            <person name="Shirouzu T."/>
            <person name="Yoshinaga Y."/>
            <person name="Martin F.M."/>
            <person name="Grigoriev I.V."/>
            <person name="Hibbett D.S."/>
        </authorList>
    </citation>
    <scope>NUCLEOTIDE SEQUENCE [LARGE SCALE GENOMIC DNA]</scope>
    <source>
        <strain evidence="2 3">CBS 109695</strain>
    </source>
</reference>
<proteinExistence type="predicted"/>
<dbReference type="AlphaFoldDB" id="A0A167VP80"/>
<keyword evidence="3" id="KW-1185">Reference proteome</keyword>
<dbReference type="EMBL" id="KV417854">
    <property type="protein sequence ID" value="KZP05224.1"/>
    <property type="molecule type" value="Genomic_DNA"/>
</dbReference>
<gene>
    <name evidence="2" type="ORF">FIBSPDRAFT_903691</name>
</gene>